<dbReference type="RefSeq" id="WP_194673951.1">
    <property type="nucleotide sequence ID" value="NZ_JADKRP010000001.1"/>
</dbReference>
<gene>
    <name evidence="3" type="ORF">ITJ42_00280</name>
</gene>
<feature type="domain" description="S-Me-THD-like C-terminal" evidence="2">
    <location>
        <begin position="179"/>
        <end position="360"/>
    </location>
</feature>
<accession>A0A8I0SAH6</accession>
<reference evidence="3 4" key="1">
    <citation type="submission" date="2020-10" db="EMBL/GenBank/DDBJ databases">
        <title>Draft genome sequences of plant-associated actinobacteria.</title>
        <authorList>
            <person name="Tarlachkov S.V."/>
            <person name="Starodumova I.P."/>
            <person name="Dorofeeva L.V."/>
            <person name="Prisyazhnaya N.V."/>
            <person name="Roubtsova T.V."/>
            <person name="Chizhov V.N."/>
            <person name="Nadler S.A."/>
            <person name="Subbotin S.A."/>
            <person name="Evtushenko L.I."/>
        </authorList>
    </citation>
    <scope>NUCLEOTIDE SEQUENCE [LARGE SCALE GENOMIC DNA]</scope>
    <source>
        <strain evidence="3 4">VKM Ac-2886</strain>
    </source>
</reference>
<evidence type="ECO:0000313" key="3">
    <source>
        <dbReference type="EMBL" id="MBF4629650.1"/>
    </source>
</evidence>
<keyword evidence="4" id="KW-1185">Reference proteome</keyword>
<feature type="domain" description="S-Me-THD N-terminal" evidence="1">
    <location>
        <begin position="19"/>
        <end position="174"/>
    </location>
</feature>
<proteinExistence type="predicted"/>
<dbReference type="Gene3D" id="3.40.1610.10">
    <property type="entry name" value="CV3147-like domain"/>
    <property type="match status" value="1"/>
</dbReference>
<comment type="caution">
    <text evidence="3">The sequence shown here is derived from an EMBL/GenBank/DDBJ whole genome shotgun (WGS) entry which is preliminary data.</text>
</comment>
<dbReference type="EMBL" id="JADKRP010000001">
    <property type="protein sequence ID" value="MBF4629650.1"/>
    <property type="molecule type" value="Genomic_DNA"/>
</dbReference>
<dbReference type="InterPro" id="IPR024071">
    <property type="entry name" value="S-Me-THD_C_sf"/>
</dbReference>
<dbReference type="Proteomes" id="UP000634579">
    <property type="component" value="Unassembled WGS sequence"/>
</dbReference>
<dbReference type="InterPro" id="IPR027479">
    <property type="entry name" value="S-Me-THD_N_sf"/>
</dbReference>
<dbReference type="Pfam" id="PF06032">
    <property type="entry name" value="S-Me-THD_N"/>
    <property type="match status" value="1"/>
</dbReference>
<name>A0A8I0SAH6_9MICO</name>
<dbReference type="Gene3D" id="2.40.390.10">
    <property type="entry name" value="CV3147-like"/>
    <property type="match status" value="1"/>
</dbReference>
<sequence length="374" mass="39089">MISERHREHRRITSIDRDDVAALAAGCAVFGTGGGGSVHGAQLSVTNALIAHGPVRVLRVEDLGPDDAVIIMSGIGAPSVGIEMLGSTDQAQTLITEVQRIIGRPVTAIMAAEIGGSNGVAPVGWAAELGIAILDADGMGRAFPEATMISMNVAGLPSDFAVMSDVVGNVSVLRTVDIAWLERHARAFTVAAGGIALGAHYLLTHDTAPGAVIEGTVSRAIQVGHRLLGSADPVTDIADELDAAVLLSGKVIDIDRSTAGGFTRGSVTIEGIRDQRGRMIRVEIQNENLVVIEDGVVLVSVPDLVTILDSETGEAISTEMLRFGQRVSVLAWPCDPLWRTARGLELAGPRAFGFDFDHTPFAADTATRTEAAAR</sequence>
<dbReference type="Pfam" id="PF20906">
    <property type="entry name" value="S-Me-THD_C"/>
    <property type="match status" value="1"/>
</dbReference>
<organism evidence="3 4">
    <name type="scientific">Clavibacter phaseoli</name>
    <dbReference type="NCBI Taxonomy" id="1734031"/>
    <lineage>
        <taxon>Bacteria</taxon>
        <taxon>Bacillati</taxon>
        <taxon>Actinomycetota</taxon>
        <taxon>Actinomycetes</taxon>
        <taxon>Micrococcales</taxon>
        <taxon>Microbacteriaceae</taxon>
        <taxon>Clavibacter</taxon>
    </lineage>
</organism>
<dbReference type="AlphaFoldDB" id="A0A8I0SAH6"/>
<dbReference type="SUPFAM" id="SSF160991">
    <property type="entry name" value="CV3147-like"/>
    <property type="match status" value="1"/>
</dbReference>
<evidence type="ECO:0000259" key="2">
    <source>
        <dbReference type="Pfam" id="PF20906"/>
    </source>
</evidence>
<evidence type="ECO:0000313" key="4">
    <source>
        <dbReference type="Proteomes" id="UP000634579"/>
    </source>
</evidence>
<evidence type="ECO:0000259" key="1">
    <source>
        <dbReference type="Pfam" id="PF06032"/>
    </source>
</evidence>
<dbReference type="InterPro" id="IPR010318">
    <property type="entry name" value="S-Me-THD_N"/>
</dbReference>
<dbReference type="InterPro" id="IPR048350">
    <property type="entry name" value="S-Me-THD-like_C"/>
</dbReference>
<protein>
    <submittedName>
        <fullName evidence="3">DUF917 domain-containing protein</fullName>
    </submittedName>
</protein>